<dbReference type="Proteomes" id="UP000504610">
    <property type="component" value="Chromosome 5"/>
</dbReference>
<keyword evidence="1" id="KW-1185">Reference proteome</keyword>
<dbReference type="Gene3D" id="1.10.287.2250">
    <property type="match status" value="1"/>
</dbReference>
<dbReference type="GeneID" id="108831039"/>
<dbReference type="SMART" id="SM00848">
    <property type="entry name" value="Inhibitor_I29"/>
    <property type="match status" value="1"/>
</dbReference>
<evidence type="ECO:0000313" key="2">
    <source>
        <dbReference type="RefSeq" id="XP_018460112.1"/>
    </source>
</evidence>
<dbReference type="SUPFAM" id="SSF54001">
    <property type="entry name" value="Cysteine proteinases"/>
    <property type="match status" value="1"/>
</dbReference>
<dbReference type="InterPro" id="IPR038765">
    <property type="entry name" value="Papain-like_cys_pep_sf"/>
</dbReference>
<dbReference type="AlphaFoldDB" id="A0A6J0LJD1"/>
<protein>
    <submittedName>
        <fullName evidence="2">Ananain-like</fullName>
    </submittedName>
</protein>
<gene>
    <name evidence="2" type="primary">LOC108831039</name>
</gene>
<dbReference type="Pfam" id="PF08246">
    <property type="entry name" value="Inhibitor_I29"/>
    <property type="match status" value="1"/>
</dbReference>
<dbReference type="InterPro" id="IPR013201">
    <property type="entry name" value="Prot_inhib_I29"/>
</dbReference>
<dbReference type="KEGG" id="rsz:108831039"/>
<name>A0A6J0LJD1_RAPSA</name>
<dbReference type="RefSeq" id="XP_018460112.1">
    <property type="nucleotide sequence ID" value="XM_018604610.1"/>
</dbReference>
<reference evidence="2" key="2">
    <citation type="submission" date="2025-08" db="UniProtKB">
        <authorList>
            <consortium name="RefSeq"/>
        </authorList>
    </citation>
    <scope>IDENTIFICATION</scope>
    <source>
        <tissue evidence="2">Leaf</tissue>
    </source>
</reference>
<reference evidence="1" key="1">
    <citation type="journal article" date="2019" name="Database">
        <title>The radish genome database (RadishGD): an integrated information resource for radish genomics.</title>
        <authorList>
            <person name="Yu H.J."/>
            <person name="Baek S."/>
            <person name="Lee Y.J."/>
            <person name="Cho A."/>
            <person name="Mun J.H."/>
        </authorList>
    </citation>
    <scope>NUCLEOTIDE SEQUENCE [LARGE SCALE GENOMIC DNA]</scope>
    <source>
        <strain evidence="1">cv. WK10039</strain>
    </source>
</reference>
<sequence length="92" mass="10827">MRLKVFKKNLEYIENFNNKGNQSYKLGVNEFTDLIDEEFLATHTGLNDISVTSPSVTMPPRNWNVSNLVGESKDWRKEGRRCNTCQKTRRMW</sequence>
<evidence type="ECO:0000313" key="1">
    <source>
        <dbReference type="Proteomes" id="UP000504610"/>
    </source>
</evidence>
<accession>A0A6J0LJD1</accession>
<organism evidence="1 2">
    <name type="scientific">Raphanus sativus</name>
    <name type="common">Radish</name>
    <name type="synonym">Raphanus raphanistrum var. sativus</name>
    <dbReference type="NCBI Taxonomy" id="3726"/>
    <lineage>
        <taxon>Eukaryota</taxon>
        <taxon>Viridiplantae</taxon>
        <taxon>Streptophyta</taxon>
        <taxon>Embryophyta</taxon>
        <taxon>Tracheophyta</taxon>
        <taxon>Spermatophyta</taxon>
        <taxon>Magnoliopsida</taxon>
        <taxon>eudicotyledons</taxon>
        <taxon>Gunneridae</taxon>
        <taxon>Pentapetalae</taxon>
        <taxon>rosids</taxon>
        <taxon>malvids</taxon>
        <taxon>Brassicales</taxon>
        <taxon>Brassicaceae</taxon>
        <taxon>Brassiceae</taxon>
        <taxon>Raphanus</taxon>
    </lineage>
</organism>
<dbReference type="OrthoDB" id="615630at2759"/>
<proteinExistence type="predicted"/>